<dbReference type="PANTHER" id="PTHR21367:SF1">
    <property type="entry name" value="ARGINYL-TRNA--PROTEIN TRANSFERASE 1"/>
    <property type="match status" value="1"/>
</dbReference>
<dbReference type="SUPFAM" id="SSF55729">
    <property type="entry name" value="Acyl-CoA N-acyltransferases (Nat)"/>
    <property type="match status" value="1"/>
</dbReference>
<dbReference type="Pfam" id="PF04377">
    <property type="entry name" value="ATE_C"/>
    <property type="match status" value="1"/>
</dbReference>
<dbReference type="EMBL" id="BAABHB010000019">
    <property type="protein sequence ID" value="GAA4419620.1"/>
    <property type="molecule type" value="Genomic_DNA"/>
</dbReference>
<dbReference type="RefSeq" id="WP_345271188.1">
    <property type="nucleotide sequence ID" value="NZ_BAABHB010000019.1"/>
</dbReference>
<proteinExistence type="predicted"/>
<evidence type="ECO:0000313" key="3">
    <source>
        <dbReference type="Proteomes" id="UP001500936"/>
    </source>
</evidence>
<evidence type="ECO:0000259" key="1">
    <source>
        <dbReference type="Pfam" id="PF04377"/>
    </source>
</evidence>
<dbReference type="InterPro" id="IPR016181">
    <property type="entry name" value="Acyl_CoA_acyltransferase"/>
</dbReference>
<dbReference type="InterPro" id="IPR030700">
    <property type="entry name" value="N-end_Aminoacyl_Trfase"/>
</dbReference>
<dbReference type="Proteomes" id="UP001500936">
    <property type="component" value="Unassembled WGS sequence"/>
</dbReference>
<protein>
    <recommendedName>
        <fullName evidence="1">N-end rule aminoacyl transferase C-terminal domain-containing protein</fullName>
    </recommendedName>
</protein>
<dbReference type="PANTHER" id="PTHR21367">
    <property type="entry name" value="ARGININE-TRNA-PROTEIN TRANSFERASE 1"/>
    <property type="match status" value="1"/>
</dbReference>
<keyword evidence="3" id="KW-1185">Reference proteome</keyword>
<name>A0ABP8KZ57_9BACT</name>
<accession>A0ABP8KZ57</accession>
<sequence>MTGSDLDLWLSMGYFRMHQEVFTCRYLIVNDTLCPVHWLRLFLPVVRFEAKQNSLLRRNAQFSVTVTPFVLTTEVEALFVRYRSMVDFDAPASVEFWLQNGSRYNAFDTYAVEVRDGERLIAVGIFDDGFDSIAGIMNVYDPDYRKYSLGKYLMLAKINYARQQQKLYYYPGYLVSNYPKFDYKLFPCAAATEVYDDNSGLWLPFSWETVNALAADMLDE</sequence>
<dbReference type="InterPro" id="IPR007472">
    <property type="entry name" value="N-end_Aminoacyl_Trfase_C"/>
</dbReference>
<comment type="caution">
    <text evidence="2">The sequence shown here is derived from an EMBL/GenBank/DDBJ whole genome shotgun (WGS) entry which is preliminary data.</text>
</comment>
<evidence type="ECO:0000313" key="2">
    <source>
        <dbReference type="EMBL" id="GAA4419620.1"/>
    </source>
</evidence>
<reference evidence="3" key="1">
    <citation type="journal article" date="2019" name="Int. J. Syst. Evol. Microbiol.">
        <title>The Global Catalogue of Microorganisms (GCM) 10K type strain sequencing project: providing services to taxonomists for standard genome sequencing and annotation.</title>
        <authorList>
            <consortium name="The Broad Institute Genomics Platform"/>
            <consortium name="The Broad Institute Genome Sequencing Center for Infectious Disease"/>
            <person name="Wu L."/>
            <person name="Ma J."/>
        </authorList>
    </citation>
    <scope>NUCLEOTIDE SEQUENCE [LARGE SCALE GENOMIC DNA]</scope>
    <source>
        <strain evidence="3">JCM 17925</strain>
    </source>
</reference>
<feature type="domain" description="N-end rule aminoacyl transferase C-terminal" evidence="1">
    <location>
        <begin position="78"/>
        <end position="184"/>
    </location>
</feature>
<organism evidence="2 3">
    <name type="scientific">Nibrella viscosa</name>
    <dbReference type="NCBI Taxonomy" id="1084524"/>
    <lineage>
        <taxon>Bacteria</taxon>
        <taxon>Pseudomonadati</taxon>
        <taxon>Bacteroidota</taxon>
        <taxon>Cytophagia</taxon>
        <taxon>Cytophagales</taxon>
        <taxon>Spirosomataceae</taxon>
        <taxon>Nibrella</taxon>
    </lineage>
</organism>
<gene>
    <name evidence="2" type="ORF">GCM10023187_54100</name>
</gene>